<dbReference type="InterPro" id="IPR011055">
    <property type="entry name" value="Dup_hybrid_motif"/>
</dbReference>
<name>A0A1H1IHB8_9PSED</name>
<dbReference type="GO" id="GO:0004222">
    <property type="term" value="F:metalloendopeptidase activity"/>
    <property type="evidence" value="ECO:0007669"/>
    <property type="project" value="TreeGrafter"/>
</dbReference>
<dbReference type="Gene3D" id="2.70.70.10">
    <property type="entry name" value="Glucose Permease (Domain IIA)"/>
    <property type="match status" value="1"/>
</dbReference>
<feature type="domain" description="DUF4124" evidence="3">
    <location>
        <begin position="51"/>
        <end position="84"/>
    </location>
</feature>
<gene>
    <name evidence="4" type="ORF">SAMN04490195_5422</name>
</gene>
<feature type="transmembrane region" description="Helical" evidence="1">
    <location>
        <begin position="45"/>
        <end position="64"/>
    </location>
</feature>
<dbReference type="SUPFAM" id="SSF51261">
    <property type="entry name" value="Duplicated hybrid motif"/>
    <property type="match status" value="1"/>
</dbReference>
<protein>
    <recommendedName>
        <fullName evidence="6">DUF4124 domain-containing protein</fullName>
    </recommendedName>
</protein>
<sequence length="338" mass="36906">MTLEQSPHISLTIHFETSADNAGQFRLLGSFQASHDRILPMLARLLFLCGLFMAASPAMAVTIYKSTDANGVVSYSDRPTKGSKVFTFRDRMEEHLERQVYLVIMKKDGVDSVYVRNDLYAPVEIELSFDGLKNVSGAPSRPIRRVMPSRSSIRLAMLTATEAARPIAYIPRFEYSLGDPAGASVAYRYPLPWRGGPFRVTQGAEGQYSHFGPKNRYAIDIAMPEGTPIIAARGGVVVKIENGQTGRGTNPSGNFVRVLHDDGTMGVYLHLKKGSVSVREGQRVMVGTALALSGNTGNSSGPHLHFVVQRNTGMGLVSIPYQFNQPVGMLPNFALGKQ</sequence>
<dbReference type="Pfam" id="PF01551">
    <property type="entry name" value="Peptidase_M23"/>
    <property type="match status" value="1"/>
</dbReference>
<evidence type="ECO:0000256" key="1">
    <source>
        <dbReference type="SAM" id="Phobius"/>
    </source>
</evidence>
<dbReference type="PANTHER" id="PTHR21666">
    <property type="entry name" value="PEPTIDASE-RELATED"/>
    <property type="match status" value="1"/>
</dbReference>
<dbReference type="Proteomes" id="UP000199570">
    <property type="component" value="Unassembled WGS sequence"/>
</dbReference>
<dbReference type="InterPro" id="IPR050570">
    <property type="entry name" value="Cell_wall_metabolism_enzyme"/>
</dbReference>
<feature type="domain" description="M23ase beta-sheet core" evidence="2">
    <location>
        <begin position="216"/>
        <end position="311"/>
    </location>
</feature>
<keyword evidence="1" id="KW-0812">Transmembrane</keyword>
<keyword evidence="1" id="KW-0472">Membrane</keyword>
<evidence type="ECO:0008006" key="6">
    <source>
        <dbReference type="Google" id="ProtNLM"/>
    </source>
</evidence>
<dbReference type="AlphaFoldDB" id="A0A1H1IHB8"/>
<dbReference type="InterPro" id="IPR016047">
    <property type="entry name" value="M23ase_b-sheet_dom"/>
</dbReference>
<evidence type="ECO:0000313" key="4">
    <source>
        <dbReference type="EMBL" id="SDR37155.1"/>
    </source>
</evidence>
<dbReference type="Pfam" id="PF13511">
    <property type="entry name" value="DUF4124"/>
    <property type="match status" value="1"/>
</dbReference>
<dbReference type="PANTHER" id="PTHR21666:SF294">
    <property type="entry name" value="PEPTIDASE M23"/>
    <property type="match status" value="1"/>
</dbReference>
<accession>A0A1H1IHB8</accession>
<keyword evidence="5" id="KW-1185">Reference proteome</keyword>
<dbReference type="CDD" id="cd12797">
    <property type="entry name" value="M23_peptidase"/>
    <property type="match status" value="1"/>
</dbReference>
<dbReference type="EMBL" id="FNKJ01000003">
    <property type="protein sequence ID" value="SDR37155.1"/>
    <property type="molecule type" value="Genomic_DNA"/>
</dbReference>
<evidence type="ECO:0000313" key="5">
    <source>
        <dbReference type="Proteomes" id="UP000199570"/>
    </source>
</evidence>
<reference evidence="5" key="1">
    <citation type="submission" date="2016-10" db="EMBL/GenBank/DDBJ databases">
        <authorList>
            <person name="Varghese N."/>
            <person name="Submissions S."/>
        </authorList>
    </citation>
    <scope>NUCLEOTIDE SEQUENCE [LARGE SCALE GENOMIC DNA]</scope>
    <source>
        <strain evidence="5">BS3775</strain>
    </source>
</reference>
<proteinExistence type="predicted"/>
<evidence type="ECO:0000259" key="3">
    <source>
        <dbReference type="Pfam" id="PF13511"/>
    </source>
</evidence>
<organism evidence="4 5">
    <name type="scientific">Pseudomonas moorei</name>
    <dbReference type="NCBI Taxonomy" id="395599"/>
    <lineage>
        <taxon>Bacteria</taxon>
        <taxon>Pseudomonadati</taxon>
        <taxon>Pseudomonadota</taxon>
        <taxon>Gammaproteobacteria</taxon>
        <taxon>Pseudomonadales</taxon>
        <taxon>Pseudomonadaceae</taxon>
        <taxon>Pseudomonas</taxon>
    </lineage>
</organism>
<evidence type="ECO:0000259" key="2">
    <source>
        <dbReference type="Pfam" id="PF01551"/>
    </source>
</evidence>
<dbReference type="InterPro" id="IPR025392">
    <property type="entry name" value="DUF4124"/>
</dbReference>
<keyword evidence="1" id="KW-1133">Transmembrane helix</keyword>